<organism evidence="11 12">
    <name type="scientific">Dictyobacter halimunensis</name>
    <dbReference type="NCBI Taxonomy" id="3026934"/>
    <lineage>
        <taxon>Bacteria</taxon>
        <taxon>Bacillati</taxon>
        <taxon>Chloroflexota</taxon>
        <taxon>Ktedonobacteria</taxon>
        <taxon>Ktedonobacterales</taxon>
        <taxon>Dictyobacteraceae</taxon>
        <taxon>Dictyobacter</taxon>
    </lineage>
</organism>
<keyword evidence="12" id="KW-1185">Reference proteome</keyword>
<dbReference type="PROSITE" id="PS00653">
    <property type="entry name" value="GLYCOSYL_HYDROL_F1_2"/>
    <property type="match status" value="1"/>
</dbReference>
<comment type="similarity">
    <text evidence="2 10">Belongs to the glycosyl hydrolase 1 family.</text>
</comment>
<evidence type="ECO:0000256" key="3">
    <source>
        <dbReference type="ARBA" id="ARBA00012744"/>
    </source>
</evidence>
<reference evidence="11 12" key="1">
    <citation type="submission" date="2023-02" db="EMBL/GenBank/DDBJ databases">
        <title>Dictyobacter halimunensis sp. nov., a new member of the class Ktedonobacteria from forest soil in a geothermal area.</title>
        <authorList>
            <person name="Rachmania M.K."/>
            <person name="Ningsih F."/>
            <person name="Sakai Y."/>
            <person name="Yabe S."/>
            <person name="Yokota A."/>
            <person name="Sjamsuridzal W."/>
        </authorList>
    </citation>
    <scope>NUCLEOTIDE SEQUENCE [LARGE SCALE GENOMIC DNA]</scope>
    <source>
        <strain evidence="11 12">S3.2.2.5</strain>
    </source>
</reference>
<dbReference type="InterPro" id="IPR018120">
    <property type="entry name" value="Glyco_hydro_1_AS"/>
</dbReference>
<dbReference type="Pfam" id="PF00232">
    <property type="entry name" value="Glyco_hydro_1"/>
    <property type="match status" value="1"/>
</dbReference>
<evidence type="ECO:0000256" key="6">
    <source>
        <dbReference type="ARBA" id="ARBA00023277"/>
    </source>
</evidence>
<dbReference type="PANTHER" id="PTHR10353:SF36">
    <property type="entry name" value="LP05116P"/>
    <property type="match status" value="1"/>
</dbReference>
<comment type="catalytic activity">
    <reaction evidence="1 10">
        <text>Hydrolysis of terminal, non-reducing beta-D-glucosyl residues with release of beta-D-glucose.</text>
        <dbReference type="EC" id="3.2.1.21"/>
    </reaction>
</comment>
<proteinExistence type="inferred from homology"/>
<keyword evidence="7 10" id="KW-0326">Glycosidase</keyword>
<accession>A0ABQ6FLX8</accession>
<dbReference type="PANTHER" id="PTHR10353">
    <property type="entry name" value="GLYCOSYL HYDROLASE"/>
    <property type="match status" value="1"/>
</dbReference>
<gene>
    <name evidence="11" type="ORF">KDH_21080</name>
</gene>
<keyword evidence="6" id="KW-0119">Carbohydrate metabolism</keyword>
<evidence type="ECO:0000256" key="2">
    <source>
        <dbReference type="ARBA" id="ARBA00010838"/>
    </source>
</evidence>
<evidence type="ECO:0000256" key="10">
    <source>
        <dbReference type="RuleBase" id="RU361175"/>
    </source>
</evidence>
<dbReference type="NCBIfam" id="TIGR03356">
    <property type="entry name" value="BGL"/>
    <property type="match status" value="1"/>
</dbReference>
<evidence type="ECO:0000256" key="9">
    <source>
        <dbReference type="PROSITE-ProRule" id="PRU10055"/>
    </source>
</evidence>
<sequence length="473" mass="53021">MNNKQDQQIQSASDTDLASRFPADFLWGAATSAYQIEGATREDGRGPSIWDRFATTPGCTFQGETGEVAADHYHRMEQDVALMAEMGLRAYRFSISWSRIFPTGTGEVNQCGLDFYGRLVDTLLAHNIQPVATLFHWDLPAALQDQGGWTNRATAYAFADYAARVVEYLGDRVGHWITHNEPWCSAYLGHGLGIHAPGIQDVQAAVTAAHHILLSHGLAMPRLRALLPPTAQIGISLNLFPVYSVDKTPGASERVEREIDFRNRWFLDPVFKGHYPADLFSFMGCQPPEVQPGDLELISAPLDFLGINYYNPLRVGMTPVKDKKGGVRHDYEVLNMSASVPSTAMGWEIYAQGLADLISWLRYEYVIPAILITENGAAFDDCIEASGRIADVRRLQYLREHIEVIGRSIQQSDLAPVQGYFAWSLLDNFEWAEGYSKRFGLVYIDYDTQTRIIKDSGLWYASFLALYNAQHYD</sequence>
<dbReference type="EMBL" id="BSRI01000001">
    <property type="protein sequence ID" value="GLV55261.1"/>
    <property type="molecule type" value="Genomic_DNA"/>
</dbReference>
<dbReference type="Proteomes" id="UP001344906">
    <property type="component" value="Unassembled WGS sequence"/>
</dbReference>
<evidence type="ECO:0000256" key="1">
    <source>
        <dbReference type="ARBA" id="ARBA00000448"/>
    </source>
</evidence>
<evidence type="ECO:0000256" key="7">
    <source>
        <dbReference type="ARBA" id="ARBA00023295"/>
    </source>
</evidence>
<dbReference type="InterPro" id="IPR033132">
    <property type="entry name" value="GH_1_N_CS"/>
</dbReference>
<evidence type="ECO:0000256" key="5">
    <source>
        <dbReference type="ARBA" id="ARBA00023001"/>
    </source>
</evidence>
<keyword evidence="5" id="KW-0136">Cellulose degradation</keyword>
<evidence type="ECO:0000256" key="8">
    <source>
        <dbReference type="ARBA" id="ARBA00023326"/>
    </source>
</evidence>
<dbReference type="SUPFAM" id="SSF51445">
    <property type="entry name" value="(Trans)glycosidases"/>
    <property type="match status" value="1"/>
</dbReference>
<evidence type="ECO:0000313" key="11">
    <source>
        <dbReference type="EMBL" id="GLV55261.1"/>
    </source>
</evidence>
<evidence type="ECO:0000313" key="12">
    <source>
        <dbReference type="Proteomes" id="UP001344906"/>
    </source>
</evidence>
<dbReference type="InterPro" id="IPR017736">
    <property type="entry name" value="Glyco_hydro_1_beta-glucosidase"/>
</dbReference>
<dbReference type="PROSITE" id="PS00572">
    <property type="entry name" value="GLYCOSYL_HYDROL_F1_1"/>
    <property type="match status" value="1"/>
</dbReference>
<dbReference type="InterPro" id="IPR017853">
    <property type="entry name" value="GH"/>
</dbReference>
<protein>
    <recommendedName>
        <fullName evidence="3 10">Beta-glucosidase</fullName>
        <ecNumber evidence="3 10">3.2.1.21</ecNumber>
    </recommendedName>
</protein>
<dbReference type="EC" id="3.2.1.21" evidence="3 10"/>
<dbReference type="PRINTS" id="PR00131">
    <property type="entry name" value="GLHYDRLASE1"/>
</dbReference>
<evidence type="ECO:0000256" key="4">
    <source>
        <dbReference type="ARBA" id="ARBA00022801"/>
    </source>
</evidence>
<dbReference type="RefSeq" id="WP_338249448.1">
    <property type="nucleotide sequence ID" value="NZ_BSRI01000001.1"/>
</dbReference>
<keyword evidence="8" id="KW-0624">Polysaccharide degradation</keyword>
<name>A0ABQ6FLX8_9CHLR</name>
<keyword evidence="4 10" id="KW-0378">Hydrolase</keyword>
<feature type="active site" description="Nucleophile" evidence="9">
    <location>
        <position position="374"/>
    </location>
</feature>
<comment type="caution">
    <text evidence="11">The sequence shown here is derived from an EMBL/GenBank/DDBJ whole genome shotgun (WGS) entry which is preliminary data.</text>
</comment>
<dbReference type="Gene3D" id="3.20.20.80">
    <property type="entry name" value="Glycosidases"/>
    <property type="match status" value="1"/>
</dbReference>
<dbReference type="InterPro" id="IPR001360">
    <property type="entry name" value="Glyco_hydro_1"/>
</dbReference>